<proteinExistence type="predicted"/>
<evidence type="ECO:0000313" key="1">
    <source>
        <dbReference type="EMBL" id="DAD74051.1"/>
    </source>
</evidence>
<dbReference type="SUPFAM" id="SSF56826">
    <property type="entry name" value="Upper collar protein gp10 (connector protein)"/>
    <property type="match status" value="1"/>
</dbReference>
<organism evidence="1">
    <name type="scientific">Podoviridae sp. ctoyw14</name>
    <dbReference type="NCBI Taxonomy" id="2826578"/>
    <lineage>
        <taxon>Viruses</taxon>
        <taxon>Duplodnaviria</taxon>
        <taxon>Heunggongvirae</taxon>
        <taxon>Uroviricota</taxon>
        <taxon>Caudoviricetes</taxon>
    </lineage>
</organism>
<sequence>MQAAPYMYDYINAEVSQHSPSTVHTKNTELQRFFARYLLQKAMSVFKWDLPETWDRDYFLYVLYGIGYIAVLNTDKYGVIPQQCGLDGYNIFYQPKRALVTNPLLKGLKRLEIGTQCTLIKLQPDYGSVMDLVGFYADMMALTAETAGVNLVNSRLSYVFFGKNKNTAESQKKLFDRVASGEPATFVDTALYDVQSGNPSWIPFQQNVGQNYIAGDALSDLRKWEMMFDTDVGIPNANTDKKERLISDEVNANNVEVTSKADLWLDQLQKSFAQTNKMFGLQLSVEWRNKPQVASESEGSDDE</sequence>
<accession>A0A8S5LW81</accession>
<dbReference type="Gene3D" id="2.40.500.10">
    <property type="entry name" value="Upper collar protein gp10 (connector protein)"/>
    <property type="match status" value="1"/>
</dbReference>
<reference evidence="1" key="1">
    <citation type="journal article" date="2021" name="Proc. Natl. Acad. Sci. U.S.A.">
        <title>A Catalog of Tens of Thousands of Viruses from Human Metagenomes Reveals Hidden Associations with Chronic Diseases.</title>
        <authorList>
            <person name="Tisza M.J."/>
            <person name="Buck C.B."/>
        </authorList>
    </citation>
    <scope>NUCLEOTIDE SEQUENCE</scope>
    <source>
        <strain evidence="1">Ctoyw14</strain>
    </source>
</reference>
<dbReference type="EMBL" id="BK014751">
    <property type="protein sequence ID" value="DAD74051.1"/>
    <property type="molecule type" value="Genomic_DNA"/>
</dbReference>
<dbReference type="InterPro" id="IPR008016">
    <property type="entry name" value="Gp10"/>
</dbReference>
<protein>
    <submittedName>
        <fullName evidence="1">Upper collar protein</fullName>
    </submittedName>
</protein>
<dbReference type="Pfam" id="PF05352">
    <property type="entry name" value="Phage_connector"/>
    <property type="match status" value="1"/>
</dbReference>
<dbReference type="InterPro" id="IPR036199">
    <property type="entry name" value="Gp10_sf"/>
</dbReference>
<name>A0A8S5LW81_9CAUD</name>